<dbReference type="EMBL" id="BGPR01000837">
    <property type="protein sequence ID" value="GBM37353.1"/>
    <property type="molecule type" value="Genomic_DNA"/>
</dbReference>
<dbReference type="AlphaFoldDB" id="A0A4Y2F7F6"/>
<feature type="region of interest" description="Disordered" evidence="1">
    <location>
        <begin position="29"/>
        <end position="66"/>
    </location>
</feature>
<gene>
    <name evidence="2" type="ORF">AVEN_198258_1</name>
</gene>
<keyword evidence="3" id="KW-1185">Reference proteome</keyword>
<sequence length="95" mass="10167">MSPSSSLFIAVERKAPVGGFRRGVECESARPPCAESRAKPSRRRRLPLSVSIGESQKESALSASPHASRQLLADILSPFLKYVRRQCGGSVAGGK</sequence>
<reference evidence="2 3" key="1">
    <citation type="journal article" date="2019" name="Sci. Rep.">
        <title>Orb-weaving spider Araneus ventricosus genome elucidates the spidroin gene catalogue.</title>
        <authorList>
            <person name="Kono N."/>
            <person name="Nakamura H."/>
            <person name="Ohtoshi R."/>
            <person name="Moran D.A.P."/>
            <person name="Shinohara A."/>
            <person name="Yoshida Y."/>
            <person name="Fujiwara M."/>
            <person name="Mori M."/>
            <person name="Tomita M."/>
            <person name="Arakawa K."/>
        </authorList>
    </citation>
    <scope>NUCLEOTIDE SEQUENCE [LARGE SCALE GENOMIC DNA]</scope>
</reference>
<evidence type="ECO:0000256" key="1">
    <source>
        <dbReference type="SAM" id="MobiDB-lite"/>
    </source>
</evidence>
<dbReference type="Proteomes" id="UP000499080">
    <property type="component" value="Unassembled WGS sequence"/>
</dbReference>
<protein>
    <submittedName>
        <fullName evidence="2">Uncharacterized protein</fullName>
    </submittedName>
</protein>
<comment type="caution">
    <text evidence="2">The sequence shown here is derived from an EMBL/GenBank/DDBJ whole genome shotgun (WGS) entry which is preliminary data.</text>
</comment>
<name>A0A4Y2F7F6_ARAVE</name>
<proteinExistence type="predicted"/>
<evidence type="ECO:0000313" key="3">
    <source>
        <dbReference type="Proteomes" id="UP000499080"/>
    </source>
</evidence>
<feature type="compositionally biased region" description="Polar residues" evidence="1">
    <location>
        <begin position="52"/>
        <end position="66"/>
    </location>
</feature>
<evidence type="ECO:0000313" key="2">
    <source>
        <dbReference type="EMBL" id="GBM37353.1"/>
    </source>
</evidence>
<organism evidence="2 3">
    <name type="scientific">Araneus ventricosus</name>
    <name type="common">Orbweaver spider</name>
    <name type="synonym">Epeira ventricosa</name>
    <dbReference type="NCBI Taxonomy" id="182803"/>
    <lineage>
        <taxon>Eukaryota</taxon>
        <taxon>Metazoa</taxon>
        <taxon>Ecdysozoa</taxon>
        <taxon>Arthropoda</taxon>
        <taxon>Chelicerata</taxon>
        <taxon>Arachnida</taxon>
        <taxon>Araneae</taxon>
        <taxon>Araneomorphae</taxon>
        <taxon>Entelegynae</taxon>
        <taxon>Araneoidea</taxon>
        <taxon>Araneidae</taxon>
        <taxon>Araneus</taxon>
    </lineage>
</organism>
<accession>A0A4Y2F7F6</accession>